<dbReference type="RefSeq" id="WP_343928130.1">
    <property type="nucleotide sequence ID" value="NZ_BAAAEN010000018.1"/>
</dbReference>
<dbReference type="EMBL" id="BAAAEN010000018">
    <property type="protein sequence ID" value="GAA0519781.1"/>
    <property type="molecule type" value="Genomic_DNA"/>
</dbReference>
<keyword evidence="2" id="KW-1185">Reference proteome</keyword>
<evidence type="ECO:0000313" key="2">
    <source>
        <dbReference type="Proteomes" id="UP001501706"/>
    </source>
</evidence>
<name>A0ABN1CIF5_9BURK</name>
<proteinExistence type="predicted"/>
<protein>
    <submittedName>
        <fullName evidence="1">DUF2946 family protein</fullName>
    </submittedName>
</protein>
<dbReference type="Proteomes" id="UP001501706">
    <property type="component" value="Unassembled WGS sequence"/>
</dbReference>
<evidence type="ECO:0000313" key="1">
    <source>
        <dbReference type="EMBL" id="GAA0519781.1"/>
    </source>
</evidence>
<organism evidence="1 2">
    <name type="scientific">Pigmentiphaga daeguensis</name>
    <dbReference type="NCBI Taxonomy" id="414049"/>
    <lineage>
        <taxon>Bacteria</taxon>
        <taxon>Pseudomonadati</taxon>
        <taxon>Pseudomonadota</taxon>
        <taxon>Betaproteobacteria</taxon>
        <taxon>Burkholderiales</taxon>
        <taxon>Alcaligenaceae</taxon>
        <taxon>Pigmentiphaga</taxon>
    </lineage>
</organism>
<reference evidence="1 2" key="1">
    <citation type="journal article" date="2019" name="Int. J. Syst. Evol. Microbiol.">
        <title>The Global Catalogue of Microorganisms (GCM) 10K type strain sequencing project: providing services to taxonomists for standard genome sequencing and annotation.</title>
        <authorList>
            <consortium name="The Broad Institute Genomics Platform"/>
            <consortium name="The Broad Institute Genome Sequencing Center for Infectious Disease"/>
            <person name="Wu L."/>
            <person name="Ma J."/>
        </authorList>
    </citation>
    <scope>NUCLEOTIDE SEQUENCE [LARGE SCALE GENOMIC DNA]</scope>
    <source>
        <strain evidence="1 2">JCM 14330</strain>
    </source>
</reference>
<dbReference type="InterPro" id="IPR021332">
    <property type="entry name" value="DUF2944"/>
</dbReference>
<accession>A0ABN1CIF5</accession>
<sequence length="210" mass="22032">MDSDVLAAMARWPDVPDAYGWLSLDARGRWRLHPAGDALAGGPGVSISNTGILAFIGRNYGHDEQGRWFFQNGPQRVFVRLDAAPLILRQADAAGSLATHTGHAVSRVDRWALDAMGRLYAATEHGPAMVEDRHLPDVLERMKLASGQPLLDAPPGWLADTGQAPAGAATLSVVYPPVGAAAAPLAPLRCPAGQAFGFVDRPGPVSSGSA</sequence>
<comment type="caution">
    <text evidence="1">The sequence shown here is derived from an EMBL/GenBank/DDBJ whole genome shotgun (WGS) entry which is preliminary data.</text>
</comment>
<dbReference type="Pfam" id="PF11161">
    <property type="entry name" value="DUF2944"/>
    <property type="match status" value="1"/>
</dbReference>
<gene>
    <name evidence="1" type="ORF">GCM10009097_41670</name>
</gene>